<gene>
    <name evidence="1" type="ORF">TRIATDRAFT_89969</name>
</gene>
<dbReference type="OrthoDB" id="4971611at2759"/>
<dbReference type="Proteomes" id="UP000005426">
    <property type="component" value="Unassembled WGS sequence"/>
</dbReference>
<keyword evidence="2" id="KW-1185">Reference proteome</keyword>
<dbReference type="EMBL" id="ABDG02000022">
    <property type="protein sequence ID" value="EHK46607.1"/>
    <property type="molecule type" value="Genomic_DNA"/>
</dbReference>
<evidence type="ECO:0000313" key="2">
    <source>
        <dbReference type="Proteomes" id="UP000005426"/>
    </source>
</evidence>
<dbReference type="InterPro" id="IPR032710">
    <property type="entry name" value="NTF2-like_dom_sf"/>
</dbReference>
<evidence type="ECO:0000313" key="1">
    <source>
        <dbReference type="EMBL" id="EHK46607.1"/>
    </source>
</evidence>
<accession>G9NRH4</accession>
<reference evidence="1 2" key="1">
    <citation type="journal article" date="2011" name="Genome Biol.">
        <title>Comparative genome sequence analysis underscores mycoparasitism as the ancestral life style of Trichoderma.</title>
        <authorList>
            <person name="Kubicek C.P."/>
            <person name="Herrera-Estrella A."/>
            <person name="Seidl-Seiboth V."/>
            <person name="Martinez D.A."/>
            <person name="Druzhinina I.S."/>
            <person name="Thon M."/>
            <person name="Zeilinger S."/>
            <person name="Casas-Flores S."/>
            <person name="Horwitz B.A."/>
            <person name="Mukherjee P.K."/>
            <person name="Mukherjee M."/>
            <person name="Kredics L."/>
            <person name="Alcaraz L.D."/>
            <person name="Aerts A."/>
            <person name="Antal Z."/>
            <person name="Atanasova L."/>
            <person name="Cervantes-Badillo M.G."/>
            <person name="Challacombe J."/>
            <person name="Chertkov O."/>
            <person name="McCluskey K."/>
            <person name="Coulpier F."/>
            <person name="Deshpande N."/>
            <person name="von Doehren H."/>
            <person name="Ebbole D.J."/>
            <person name="Esquivel-Naranjo E.U."/>
            <person name="Fekete E."/>
            <person name="Flipphi M."/>
            <person name="Glaser F."/>
            <person name="Gomez-Rodriguez E.Y."/>
            <person name="Gruber S."/>
            <person name="Han C."/>
            <person name="Henrissat B."/>
            <person name="Hermosa R."/>
            <person name="Hernandez-Onate M."/>
            <person name="Karaffa L."/>
            <person name="Kosti I."/>
            <person name="Le Crom S."/>
            <person name="Lindquist E."/>
            <person name="Lucas S."/>
            <person name="Luebeck M."/>
            <person name="Luebeck P.S."/>
            <person name="Margeot A."/>
            <person name="Metz B."/>
            <person name="Misra M."/>
            <person name="Nevalainen H."/>
            <person name="Omann M."/>
            <person name="Packer N."/>
            <person name="Perrone G."/>
            <person name="Uresti-Rivera E.E."/>
            <person name="Salamov A."/>
            <person name="Schmoll M."/>
            <person name="Seiboth B."/>
            <person name="Shapiro H."/>
            <person name="Sukno S."/>
            <person name="Tamayo-Ramos J.A."/>
            <person name="Tisch D."/>
            <person name="Wiest A."/>
            <person name="Wilkinson H.H."/>
            <person name="Zhang M."/>
            <person name="Coutinho P.M."/>
            <person name="Kenerley C.M."/>
            <person name="Monte E."/>
            <person name="Baker S.E."/>
            <person name="Grigoriev I.V."/>
        </authorList>
    </citation>
    <scope>NUCLEOTIDE SEQUENCE [LARGE SCALE GENOMIC DNA]</scope>
    <source>
        <strain evidence="2">ATCC 20476 / IMI 206040</strain>
    </source>
</reference>
<organism evidence="1 2">
    <name type="scientific">Hypocrea atroviridis (strain ATCC 20476 / IMI 206040)</name>
    <name type="common">Trichoderma atroviride</name>
    <dbReference type="NCBI Taxonomy" id="452589"/>
    <lineage>
        <taxon>Eukaryota</taxon>
        <taxon>Fungi</taxon>
        <taxon>Dikarya</taxon>
        <taxon>Ascomycota</taxon>
        <taxon>Pezizomycotina</taxon>
        <taxon>Sordariomycetes</taxon>
        <taxon>Hypocreomycetidae</taxon>
        <taxon>Hypocreales</taxon>
        <taxon>Hypocreaceae</taxon>
        <taxon>Trichoderma</taxon>
    </lineage>
</organism>
<dbReference type="OMA" id="QFERCAH"/>
<protein>
    <recommendedName>
        <fullName evidence="3">SnoaL-like domain-containing protein</fullName>
    </recommendedName>
</protein>
<dbReference type="SUPFAM" id="SSF54427">
    <property type="entry name" value="NTF2-like"/>
    <property type="match status" value="1"/>
</dbReference>
<dbReference type="HOGENOM" id="CLU_121055_0_0_1"/>
<name>G9NRH4_HYPAI</name>
<evidence type="ECO:0008006" key="3">
    <source>
        <dbReference type="Google" id="ProtNLM"/>
    </source>
</evidence>
<dbReference type="KEGG" id="tatv:25786307"/>
<comment type="caution">
    <text evidence="1">The sequence shown here is derived from an EMBL/GenBank/DDBJ whole genome shotgun (WGS) entry which is preliminary data.</text>
</comment>
<dbReference type="AlphaFoldDB" id="G9NRH4"/>
<proteinExistence type="predicted"/>
<dbReference type="GeneID" id="25786307"/>
<dbReference type="STRING" id="452589.G9NRH4"/>
<sequence length="194" mass="21772">MTAKQRTIETSRSHLKYLKAIDMAANTTTLSLSAPISLSSLPALHPVLAFYAKYAKDFQDLANTPAESYYTRDAYINLPHGAFFTGRDRLWDFYKQMYGAFRANPIEQFYTLTVVSDAVGTHTLHMEYVRGLHSHDNTTITRVPQVFVYEIGPAAEGEGTDGLQIRGLRCYYDVGLMRAAAKAEGIVIKEFESE</sequence>